<accession>A0ABV6BCK2</accession>
<dbReference type="Proteomes" id="UP001589813">
    <property type="component" value="Unassembled WGS sequence"/>
</dbReference>
<evidence type="ECO:0000313" key="3">
    <source>
        <dbReference type="Proteomes" id="UP001589813"/>
    </source>
</evidence>
<dbReference type="RefSeq" id="WP_377242938.1">
    <property type="nucleotide sequence ID" value="NZ_JBHLXP010000001.1"/>
</dbReference>
<keyword evidence="2" id="KW-0413">Isomerase</keyword>
<name>A0ABV6BCK2_9GAMM</name>
<dbReference type="EMBL" id="JBHLXP010000001">
    <property type="protein sequence ID" value="MFC0048602.1"/>
    <property type="molecule type" value="Genomic_DNA"/>
</dbReference>
<reference evidence="2 3" key="1">
    <citation type="submission" date="2024-09" db="EMBL/GenBank/DDBJ databases">
        <authorList>
            <person name="Sun Q."/>
            <person name="Mori K."/>
        </authorList>
    </citation>
    <scope>NUCLEOTIDE SEQUENCE [LARGE SCALE GENOMIC DNA]</scope>
    <source>
        <strain evidence="2 3">KCTC 23315</strain>
    </source>
</reference>
<gene>
    <name evidence="2" type="ORF">ACFFJP_09910</name>
</gene>
<feature type="domain" description="Chalcone isomerase" evidence="1">
    <location>
        <begin position="44"/>
        <end position="178"/>
    </location>
</feature>
<proteinExistence type="predicted"/>
<sequence length="181" mass="20434">MTATNATLLRPFYIIILLLSISYGAKAATTVGISEWVPQAKLVGQAKMTYLFWDVYDARLYAADGKWQASAPFALELSYLRDLNGEAIAKRSVEEIRKQGFSDEAVLARWYQQLSAFLPDVKKGTRLTGVVDQNKHTRFYLDGQALAEVNEPLFSTWFFNIWLSEATSEPKLRSQLLGEQS</sequence>
<organism evidence="2 3">
    <name type="scientific">Rheinheimera tilapiae</name>
    <dbReference type="NCBI Taxonomy" id="875043"/>
    <lineage>
        <taxon>Bacteria</taxon>
        <taxon>Pseudomonadati</taxon>
        <taxon>Pseudomonadota</taxon>
        <taxon>Gammaproteobacteria</taxon>
        <taxon>Chromatiales</taxon>
        <taxon>Chromatiaceae</taxon>
        <taxon>Rheinheimera</taxon>
    </lineage>
</organism>
<dbReference type="Pfam" id="PF16036">
    <property type="entry name" value="Chalcone_3"/>
    <property type="match status" value="1"/>
</dbReference>
<evidence type="ECO:0000313" key="2">
    <source>
        <dbReference type="EMBL" id="MFC0048602.1"/>
    </source>
</evidence>
<evidence type="ECO:0000259" key="1">
    <source>
        <dbReference type="Pfam" id="PF16036"/>
    </source>
</evidence>
<dbReference type="InterPro" id="IPR016087">
    <property type="entry name" value="Chalcone_isomerase"/>
</dbReference>
<protein>
    <submittedName>
        <fullName evidence="2">Chalcone isomerase family protein</fullName>
    </submittedName>
</protein>
<dbReference type="GO" id="GO:0016853">
    <property type="term" value="F:isomerase activity"/>
    <property type="evidence" value="ECO:0007669"/>
    <property type="project" value="UniProtKB-KW"/>
</dbReference>
<comment type="caution">
    <text evidence="2">The sequence shown here is derived from an EMBL/GenBank/DDBJ whole genome shotgun (WGS) entry which is preliminary data.</text>
</comment>
<keyword evidence="3" id="KW-1185">Reference proteome</keyword>